<dbReference type="Gene3D" id="2.60.40.790">
    <property type="match status" value="1"/>
</dbReference>
<protein>
    <recommendedName>
        <fullName evidence="4">SHSP domain-containing protein</fullName>
    </recommendedName>
</protein>
<dbReference type="HOGENOM" id="CLU_046737_1_1_1"/>
<reference evidence="5 6" key="1">
    <citation type="journal article" date="2015" name="Genome Announc.">
        <title>Draft Genome Sequence and Gene Annotation of the Entomopathogenic Fungus Verticillium hemipterigenum.</title>
        <authorList>
            <person name="Horn F."/>
            <person name="Habel A."/>
            <person name="Scharf D.H."/>
            <person name="Dworschak J."/>
            <person name="Brakhage A.A."/>
            <person name="Guthke R."/>
            <person name="Hertweck C."/>
            <person name="Linde J."/>
        </authorList>
    </citation>
    <scope>NUCLEOTIDE SEQUENCE [LARGE SCALE GENOMIC DNA]</scope>
</reference>
<dbReference type="CDD" id="cd06464">
    <property type="entry name" value="ACD_sHsps-like"/>
    <property type="match status" value="1"/>
</dbReference>
<gene>
    <name evidence="5" type="ORF">VHEMI05875</name>
</gene>
<evidence type="ECO:0000256" key="2">
    <source>
        <dbReference type="PROSITE-ProRule" id="PRU00285"/>
    </source>
</evidence>
<dbReference type="Proteomes" id="UP000039046">
    <property type="component" value="Unassembled WGS sequence"/>
</dbReference>
<dbReference type="EMBL" id="CDHN01000003">
    <property type="protein sequence ID" value="CEJ90067.1"/>
    <property type="molecule type" value="Genomic_DNA"/>
</dbReference>
<dbReference type="InterPro" id="IPR002068">
    <property type="entry name" value="A-crystallin/Hsp20_dom"/>
</dbReference>
<accession>A0A0A1TJU0</accession>
<keyword evidence="6" id="KW-1185">Reference proteome</keyword>
<dbReference type="STRING" id="1531966.A0A0A1TJU0"/>
<dbReference type="InterPro" id="IPR008978">
    <property type="entry name" value="HSP20-like_chaperone"/>
</dbReference>
<dbReference type="SUPFAM" id="SSF49764">
    <property type="entry name" value="HSP20-like chaperones"/>
    <property type="match status" value="1"/>
</dbReference>
<proteinExistence type="inferred from homology"/>
<evidence type="ECO:0000313" key="6">
    <source>
        <dbReference type="Proteomes" id="UP000039046"/>
    </source>
</evidence>
<dbReference type="PANTHER" id="PTHR11527">
    <property type="entry name" value="HEAT-SHOCK PROTEIN 20 FAMILY MEMBER"/>
    <property type="match status" value="1"/>
</dbReference>
<feature type="domain" description="SHSP" evidence="4">
    <location>
        <begin position="37"/>
        <end position="178"/>
    </location>
</feature>
<evidence type="ECO:0000256" key="3">
    <source>
        <dbReference type="RuleBase" id="RU003616"/>
    </source>
</evidence>
<keyword evidence="1" id="KW-0346">Stress response</keyword>
<dbReference type="InterPro" id="IPR031107">
    <property type="entry name" value="Small_HSP"/>
</dbReference>
<evidence type="ECO:0000313" key="5">
    <source>
        <dbReference type="EMBL" id="CEJ90067.1"/>
    </source>
</evidence>
<evidence type="ECO:0000256" key="1">
    <source>
        <dbReference type="ARBA" id="ARBA00023016"/>
    </source>
</evidence>
<dbReference type="PROSITE" id="PS01031">
    <property type="entry name" value="SHSP"/>
    <property type="match status" value="1"/>
</dbReference>
<comment type="similarity">
    <text evidence="2 3">Belongs to the small heat shock protein (HSP20) family.</text>
</comment>
<name>A0A0A1TJU0_9HYPO</name>
<dbReference type="AlphaFoldDB" id="A0A0A1TJU0"/>
<sequence length="180" mass="19913">MATLHHLSYPYHISLVNDPSLLHALYKPFYHVSSHYPGHRGISAPRCDVTETETSYHLDCELSGVADKGAIHVTWLANNVLVIHGSIVIAGGGTSDIASASTTESNANDEHMPEHQMKLFPRLLVHERCIGPFQRSFSFADKIDKEAMTFSLQNGLLRINVPKAIFQDTTNRVFVQSSTG</sequence>
<dbReference type="Pfam" id="PF00011">
    <property type="entry name" value="HSP20"/>
    <property type="match status" value="1"/>
</dbReference>
<evidence type="ECO:0000259" key="4">
    <source>
        <dbReference type="PROSITE" id="PS01031"/>
    </source>
</evidence>
<dbReference type="OrthoDB" id="5232586at2759"/>
<organism evidence="5 6">
    <name type="scientific">[Torrubiella] hemipterigena</name>
    <dbReference type="NCBI Taxonomy" id="1531966"/>
    <lineage>
        <taxon>Eukaryota</taxon>
        <taxon>Fungi</taxon>
        <taxon>Dikarya</taxon>
        <taxon>Ascomycota</taxon>
        <taxon>Pezizomycotina</taxon>
        <taxon>Sordariomycetes</taxon>
        <taxon>Hypocreomycetidae</taxon>
        <taxon>Hypocreales</taxon>
        <taxon>Clavicipitaceae</taxon>
        <taxon>Clavicipitaceae incertae sedis</taxon>
        <taxon>'Torrubiella' clade</taxon>
    </lineage>
</organism>